<evidence type="ECO:0000256" key="7">
    <source>
        <dbReference type="ARBA" id="ARBA00022692"/>
    </source>
</evidence>
<keyword evidence="3" id="KW-1003">Cell membrane</keyword>
<dbReference type="InterPro" id="IPR013013">
    <property type="entry name" value="PTS_EIIC_1"/>
</dbReference>
<evidence type="ECO:0000256" key="3">
    <source>
        <dbReference type="ARBA" id="ARBA00022475"/>
    </source>
</evidence>
<feature type="domain" description="PTS EIIC type-1" evidence="13">
    <location>
        <begin position="17"/>
        <end position="435"/>
    </location>
</feature>
<dbReference type="NCBIfam" id="TIGR00826">
    <property type="entry name" value="EIIB_glc"/>
    <property type="match status" value="1"/>
</dbReference>
<gene>
    <name evidence="14" type="primary">malP_10</name>
    <name evidence="14" type="ORF">SDC9_84180</name>
</gene>
<accession>A0A644Z9P9</accession>
<evidence type="ECO:0000313" key="14">
    <source>
        <dbReference type="EMBL" id="MPM37562.1"/>
    </source>
</evidence>
<keyword evidence="8" id="KW-0418">Kinase</keyword>
<dbReference type="InterPro" id="IPR050429">
    <property type="entry name" value="PTS_Glucose_EIICBA"/>
</dbReference>
<dbReference type="InterPro" id="IPR010975">
    <property type="entry name" value="PTS_IIBC_a_glc"/>
</dbReference>
<dbReference type="InterPro" id="IPR018113">
    <property type="entry name" value="PTrfase_EIIB_Cys"/>
</dbReference>
<keyword evidence="5" id="KW-0808">Transferase</keyword>
<dbReference type="GO" id="GO:0005886">
    <property type="term" value="C:plasma membrane"/>
    <property type="evidence" value="ECO:0007669"/>
    <property type="project" value="UniProtKB-SubCell"/>
</dbReference>
<comment type="caution">
    <text evidence="14">The sequence shown here is derived from an EMBL/GenBank/DDBJ whole genome shotgun (WGS) entry which is preliminary data.</text>
</comment>
<dbReference type="NCBIfam" id="TIGR02005">
    <property type="entry name" value="PTS-IIBC-alpha"/>
    <property type="match status" value="1"/>
</dbReference>
<name>A0A644Z9P9_9ZZZZ</name>
<feature type="transmembrane region" description="Helical" evidence="11">
    <location>
        <begin position="323"/>
        <end position="339"/>
    </location>
</feature>
<evidence type="ECO:0000256" key="11">
    <source>
        <dbReference type="SAM" id="Phobius"/>
    </source>
</evidence>
<protein>
    <submittedName>
        <fullName evidence="14">PTS system maltose-specific EIICB component</fullName>
    </submittedName>
</protein>
<evidence type="ECO:0000259" key="12">
    <source>
        <dbReference type="PROSITE" id="PS51098"/>
    </source>
</evidence>
<sequence>MKMSKALRHIFNKGENNFMMKKIQRFGGAMFTPTLLFAFAGIMVGFSIVFMNEQIMGSLASPNSLWYQMWDVVSAGAWMVFSQLPLLFALALPIALAKKQQARACLESVATYLTFNYFVGKMLQHWGSNFGVDFAADVVTGNGLANIAGIKTLDTGMVGALLIAGIVIWAHNRFFDAELPDMIGIFRGSSLVVAICFFIMIPTALLTCIVWPKVQIGMTHLQTFFMNSGNLGVWCYAFLQKILIPTGLHHFIYAPFCYDSVIVPGGTSVYWATHIQDFQTNAHTLKEMYPIGFSLSGMAKVFGSIGVFGAFYATARKEKRKKLLGLMVPVTLTAMLTGITEPLEFTFLFIAPSLFVVHALLDACISTVSFALGVVGDFGGGLINWVALNWLPLGAYHYKTYITQVVIGIVFAFIWFFVFTFMIKKFDLKTPGRESDDEEMKLFNKKEYIKEKEIKKEKTNKSTAQAEKYLELVGGSENVIDVTNCATRLRLTVKDENKVAKEEEFKRVGAHGLVKNGAALQIIVGLSVINVREEFESLL</sequence>
<dbReference type="AlphaFoldDB" id="A0A644Z9P9"/>
<reference evidence="14" key="1">
    <citation type="submission" date="2019-08" db="EMBL/GenBank/DDBJ databases">
        <authorList>
            <person name="Kucharzyk K."/>
            <person name="Murdoch R.W."/>
            <person name="Higgins S."/>
            <person name="Loffler F."/>
        </authorList>
    </citation>
    <scope>NUCLEOTIDE SEQUENCE</scope>
</reference>
<dbReference type="PROSITE" id="PS51103">
    <property type="entry name" value="PTS_EIIC_TYPE_1"/>
    <property type="match status" value="1"/>
</dbReference>
<dbReference type="GO" id="GO:0090563">
    <property type="term" value="F:protein-phosphocysteine-sugar phosphotransferase activity"/>
    <property type="evidence" value="ECO:0007669"/>
    <property type="project" value="TreeGrafter"/>
</dbReference>
<feature type="transmembrane region" description="Helical" evidence="11">
    <location>
        <begin position="75"/>
        <end position="97"/>
    </location>
</feature>
<evidence type="ECO:0000256" key="5">
    <source>
        <dbReference type="ARBA" id="ARBA00022679"/>
    </source>
</evidence>
<keyword evidence="4" id="KW-0762">Sugar transport</keyword>
<dbReference type="PANTHER" id="PTHR30009">
    <property type="entry name" value="CYTOCHROME C-TYPE SYNTHESIS PROTEIN AND PTS TRANSMEMBRANE COMPONENT"/>
    <property type="match status" value="1"/>
</dbReference>
<evidence type="ECO:0000256" key="2">
    <source>
        <dbReference type="ARBA" id="ARBA00022448"/>
    </source>
</evidence>
<keyword evidence="9 11" id="KW-1133">Transmembrane helix</keyword>
<dbReference type="GO" id="GO:0009401">
    <property type="term" value="P:phosphoenolpyruvate-dependent sugar phosphotransferase system"/>
    <property type="evidence" value="ECO:0007669"/>
    <property type="project" value="UniProtKB-KW"/>
</dbReference>
<feature type="transmembrane region" description="Helical" evidence="11">
    <location>
        <begin position="345"/>
        <end position="361"/>
    </location>
</feature>
<evidence type="ECO:0000256" key="6">
    <source>
        <dbReference type="ARBA" id="ARBA00022683"/>
    </source>
</evidence>
<feature type="transmembrane region" description="Helical" evidence="11">
    <location>
        <begin position="291"/>
        <end position="311"/>
    </location>
</feature>
<proteinExistence type="predicted"/>
<evidence type="ECO:0000256" key="9">
    <source>
        <dbReference type="ARBA" id="ARBA00022989"/>
    </source>
</evidence>
<feature type="transmembrane region" description="Helical" evidence="11">
    <location>
        <begin position="191"/>
        <end position="212"/>
    </location>
</feature>
<dbReference type="CDD" id="cd00212">
    <property type="entry name" value="PTS_IIB_glc"/>
    <property type="match status" value="1"/>
</dbReference>
<keyword evidence="7 11" id="KW-0812">Transmembrane</keyword>
<evidence type="ECO:0000256" key="1">
    <source>
        <dbReference type="ARBA" id="ARBA00004651"/>
    </source>
</evidence>
<feature type="transmembrane region" description="Helical" evidence="11">
    <location>
        <begin position="368"/>
        <end position="388"/>
    </location>
</feature>
<feature type="transmembrane region" description="Helical" evidence="11">
    <location>
        <begin position="400"/>
        <end position="423"/>
    </location>
</feature>
<evidence type="ECO:0000256" key="10">
    <source>
        <dbReference type="ARBA" id="ARBA00023136"/>
    </source>
</evidence>
<keyword evidence="6" id="KW-0598">Phosphotransferase system</keyword>
<dbReference type="PROSITE" id="PS01035">
    <property type="entry name" value="PTS_EIIB_TYPE_1_CYS"/>
    <property type="match status" value="1"/>
</dbReference>
<comment type="subcellular location">
    <subcellularLocation>
        <location evidence="1">Cell membrane</location>
        <topology evidence="1">Multi-pass membrane protein</topology>
    </subcellularLocation>
</comment>
<dbReference type="InterPro" id="IPR003352">
    <property type="entry name" value="PTS_EIIC"/>
</dbReference>
<dbReference type="Gene3D" id="3.30.1360.60">
    <property type="entry name" value="Glucose permease domain IIB"/>
    <property type="match status" value="1"/>
</dbReference>
<dbReference type="InterPro" id="IPR001996">
    <property type="entry name" value="PTS_IIB_1"/>
</dbReference>
<evidence type="ECO:0000256" key="8">
    <source>
        <dbReference type="ARBA" id="ARBA00022777"/>
    </source>
</evidence>
<dbReference type="SUPFAM" id="SSF55604">
    <property type="entry name" value="Glucose permease domain IIB"/>
    <property type="match status" value="1"/>
</dbReference>
<evidence type="ECO:0000259" key="13">
    <source>
        <dbReference type="PROSITE" id="PS51103"/>
    </source>
</evidence>
<feature type="domain" description="PTS EIIB type-1" evidence="12">
    <location>
        <begin position="463"/>
        <end position="539"/>
    </location>
</feature>
<dbReference type="Pfam" id="PF00367">
    <property type="entry name" value="PTS_EIIB"/>
    <property type="match status" value="1"/>
</dbReference>
<keyword evidence="10 11" id="KW-0472">Membrane</keyword>
<organism evidence="14">
    <name type="scientific">bioreactor metagenome</name>
    <dbReference type="NCBI Taxonomy" id="1076179"/>
    <lineage>
        <taxon>unclassified sequences</taxon>
        <taxon>metagenomes</taxon>
        <taxon>ecological metagenomes</taxon>
    </lineage>
</organism>
<dbReference type="PROSITE" id="PS51098">
    <property type="entry name" value="PTS_EIIB_TYPE_1"/>
    <property type="match status" value="1"/>
</dbReference>
<dbReference type="GO" id="GO:0008982">
    <property type="term" value="F:protein-N(PI)-phosphohistidine-sugar phosphotransferase activity"/>
    <property type="evidence" value="ECO:0007669"/>
    <property type="project" value="InterPro"/>
</dbReference>
<dbReference type="PANTHER" id="PTHR30009:SF12">
    <property type="entry name" value="PHOSPHOTRANSFERASE IIC COMPONENT GLVC"/>
    <property type="match status" value="1"/>
</dbReference>
<dbReference type="EMBL" id="VSSQ01007992">
    <property type="protein sequence ID" value="MPM37562.1"/>
    <property type="molecule type" value="Genomic_DNA"/>
</dbReference>
<dbReference type="Pfam" id="PF02378">
    <property type="entry name" value="PTS_EIIC"/>
    <property type="match status" value="1"/>
</dbReference>
<keyword evidence="2" id="KW-0813">Transport</keyword>
<feature type="transmembrane region" description="Helical" evidence="11">
    <location>
        <begin position="147"/>
        <end position="170"/>
    </location>
</feature>
<dbReference type="GO" id="GO:0016301">
    <property type="term" value="F:kinase activity"/>
    <property type="evidence" value="ECO:0007669"/>
    <property type="project" value="UniProtKB-KW"/>
</dbReference>
<dbReference type="InterPro" id="IPR036878">
    <property type="entry name" value="Glu_permease_IIB"/>
</dbReference>
<evidence type="ECO:0000256" key="4">
    <source>
        <dbReference type="ARBA" id="ARBA00022597"/>
    </source>
</evidence>